<keyword evidence="4" id="KW-1185">Reference proteome</keyword>
<dbReference type="PANTHER" id="PTHR35499">
    <property type="entry name" value="OS05G0128300 PROTEIN"/>
    <property type="match status" value="1"/>
</dbReference>
<dbReference type="FunCoup" id="K7KA67">
    <property type="interactions" value="195"/>
</dbReference>
<gene>
    <name evidence="3" type="primary">LOC102663707</name>
    <name evidence="2" type="ORF">GLYMA_02G227100</name>
</gene>
<reference evidence="2" key="3">
    <citation type="submission" date="2018-07" db="EMBL/GenBank/DDBJ databases">
        <title>WGS assembly of Glycine max.</title>
        <authorList>
            <person name="Schmutz J."/>
            <person name="Cannon S."/>
            <person name="Schlueter J."/>
            <person name="Ma J."/>
            <person name="Mitros T."/>
            <person name="Nelson W."/>
            <person name="Hyten D."/>
            <person name="Song Q."/>
            <person name="Thelen J."/>
            <person name="Cheng J."/>
            <person name="Xu D."/>
            <person name="Hellsten U."/>
            <person name="May G."/>
            <person name="Yu Y."/>
            <person name="Sakurai T."/>
            <person name="Umezawa T."/>
            <person name="Bhattacharyya M."/>
            <person name="Sandhu D."/>
            <person name="Valliyodan B."/>
            <person name="Lindquist E."/>
            <person name="Peto M."/>
            <person name="Grant D."/>
            <person name="Shu S."/>
            <person name="Goodstein D."/>
            <person name="Barry K."/>
            <person name="Futrell-Griggs M."/>
            <person name="Abernathy B."/>
            <person name="Du J."/>
            <person name="Tian Z."/>
            <person name="Zhu L."/>
            <person name="Gill N."/>
            <person name="Joshi T."/>
            <person name="Libault M."/>
            <person name="Sethuraman A."/>
            <person name="Zhang X."/>
            <person name="Shinozaki K."/>
            <person name="Nguyen H."/>
            <person name="Wing R."/>
            <person name="Cregan P."/>
            <person name="Specht J."/>
            <person name="Grimwood J."/>
            <person name="Rokhsar D."/>
            <person name="Stacey G."/>
            <person name="Shoemaker R."/>
            <person name="Jackson S."/>
        </authorList>
    </citation>
    <scope>NUCLEOTIDE SEQUENCE</scope>
    <source>
        <tissue evidence="2">Callus</tissue>
    </source>
</reference>
<dbReference type="OMA" id="FHRIREF"/>
<sequence>MKKILTSSSSSSSYSSTLSLDSSLCNSKSATTAGCLTAILRRILCSGGLPTHPSDQIGELDSMPKMSDKVQEFKTKHNTESIATATTTTITPGILERLMGLESMVVERDTNTANESTSSSSLPRSKSMNSVDYLGECKRMEGLHKRAKSSSFREVPTFLLHESENFLVLSFESGCDGGEFRSKERKKEKGSKERSELKKNKREKVHDDMFSVNVGNDGEFAQTTTLFMACSEKEYVGSEMVGFSFSHPVKRKEVTNGEKLKRRKKGTTCYAEKKVDTECSSEDSSPVSIFDFERGAPETEMDTSWRRKLSPELENEQLDDLHCDSNLMIKERKVNTIEDNKNEGSKKSEKQSQECIDIRGEICMLVEGELGSNRLEEGLWKQGDIESVCADFESQIFYHMLHEFIDQLVGDPLKALQFQNL</sequence>
<feature type="region of interest" description="Disordered" evidence="1">
    <location>
        <begin position="180"/>
        <end position="202"/>
    </location>
</feature>
<dbReference type="OrthoDB" id="1924799at2759"/>
<organism evidence="3">
    <name type="scientific">Glycine max</name>
    <name type="common">Soybean</name>
    <name type="synonym">Glycine hispida</name>
    <dbReference type="NCBI Taxonomy" id="3847"/>
    <lineage>
        <taxon>Eukaryota</taxon>
        <taxon>Viridiplantae</taxon>
        <taxon>Streptophyta</taxon>
        <taxon>Embryophyta</taxon>
        <taxon>Tracheophyta</taxon>
        <taxon>Spermatophyta</taxon>
        <taxon>Magnoliopsida</taxon>
        <taxon>eudicotyledons</taxon>
        <taxon>Gunneridae</taxon>
        <taxon>Pentapetalae</taxon>
        <taxon>rosids</taxon>
        <taxon>fabids</taxon>
        <taxon>Fabales</taxon>
        <taxon>Fabaceae</taxon>
        <taxon>Papilionoideae</taxon>
        <taxon>50 kb inversion clade</taxon>
        <taxon>NPAAA clade</taxon>
        <taxon>indigoferoid/millettioid clade</taxon>
        <taxon>Phaseoleae</taxon>
        <taxon>Glycine</taxon>
        <taxon>Glycine subgen. Soja</taxon>
    </lineage>
</organism>
<name>K7KA67_SOYBN</name>
<dbReference type="PANTHER" id="PTHR35499:SF3">
    <property type="entry name" value="DUF4378 DOMAIN PROTEIN"/>
    <property type="match status" value="1"/>
</dbReference>
<feature type="compositionally biased region" description="Low complexity" evidence="1">
    <location>
        <begin position="116"/>
        <end position="128"/>
    </location>
</feature>
<dbReference type="GeneID" id="102663707"/>
<evidence type="ECO:0000313" key="2">
    <source>
        <dbReference type="EMBL" id="KRH72681.1"/>
    </source>
</evidence>
<dbReference type="EMBL" id="CM000835">
    <property type="protein sequence ID" value="KRH72681.1"/>
    <property type="molecule type" value="Genomic_DNA"/>
</dbReference>
<proteinExistence type="predicted"/>
<dbReference type="Proteomes" id="UP000008827">
    <property type="component" value="Chromosome 2"/>
</dbReference>
<dbReference type="AlphaFoldDB" id="K7KA67"/>
<dbReference type="Gramene" id="KRH72681">
    <property type="protein sequence ID" value="KRH72681"/>
    <property type="gene ID" value="GLYMA_02G227100"/>
</dbReference>
<feature type="region of interest" description="Disordered" evidence="1">
    <location>
        <begin position="108"/>
        <end position="128"/>
    </location>
</feature>
<dbReference type="RefSeq" id="XP_006575411.1">
    <property type="nucleotide sequence ID" value="XM_006575348.4"/>
</dbReference>
<evidence type="ECO:0000256" key="1">
    <source>
        <dbReference type="SAM" id="MobiDB-lite"/>
    </source>
</evidence>
<evidence type="ECO:0008006" key="5">
    <source>
        <dbReference type="Google" id="ProtNLM"/>
    </source>
</evidence>
<protein>
    <recommendedName>
        <fullName evidence="5">DUF3741 domain-containing protein</fullName>
    </recommendedName>
</protein>
<evidence type="ECO:0000313" key="4">
    <source>
        <dbReference type="Proteomes" id="UP000008827"/>
    </source>
</evidence>
<dbReference type="HOGENOM" id="CLU_042596_0_0_1"/>
<dbReference type="PaxDb" id="3847-GLYMA02G39220.2"/>
<accession>K7KA67</accession>
<reference evidence="3" key="2">
    <citation type="submission" date="2018-02" db="UniProtKB">
        <authorList>
            <consortium name="EnsemblPlants"/>
        </authorList>
    </citation>
    <scope>IDENTIFICATION</scope>
    <source>
        <strain evidence="3">Williams 82</strain>
    </source>
</reference>
<reference evidence="2 3" key="1">
    <citation type="journal article" date="2010" name="Nature">
        <title>Genome sequence of the palaeopolyploid soybean.</title>
        <authorList>
            <person name="Schmutz J."/>
            <person name="Cannon S.B."/>
            <person name="Schlueter J."/>
            <person name="Ma J."/>
            <person name="Mitros T."/>
            <person name="Nelson W."/>
            <person name="Hyten D.L."/>
            <person name="Song Q."/>
            <person name="Thelen J.J."/>
            <person name="Cheng J."/>
            <person name="Xu D."/>
            <person name="Hellsten U."/>
            <person name="May G.D."/>
            <person name="Yu Y."/>
            <person name="Sakurai T."/>
            <person name="Umezawa T."/>
            <person name="Bhattacharyya M.K."/>
            <person name="Sandhu D."/>
            <person name="Valliyodan B."/>
            <person name="Lindquist E."/>
            <person name="Peto M."/>
            <person name="Grant D."/>
            <person name="Shu S."/>
            <person name="Goodstein D."/>
            <person name="Barry K."/>
            <person name="Futrell-Griggs M."/>
            <person name="Abernathy B."/>
            <person name="Du J."/>
            <person name="Tian Z."/>
            <person name="Zhu L."/>
            <person name="Gill N."/>
            <person name="Joshi T."/>
            <person name="Libault M."/>
            <person name="Sethuraman A."/>
            <person name="Zhang X.-C."/>
            <person name="Shinozaki K."/>
            <person name="Nguyen H.T."/>
            <person name="Wing R.A."/>
            <person name="Cregan P."/>
            <person name="Specht J."/>
            <person name="Grimwood J."/>
            <person name="Rokhsar D."/>
            <person name="Stacey G."/>
            <person name="Shoemaker R.C."/>
            <person name="Jackson S.A."/>
        </authorList>
    </citation>
    <scope>NUCLEOTIDE SEQUENCE [LARGE SCALE GENOMIC DNA]</scope>
    <source>
        <strain evidence="3">cv. Williams 82</strain>
        <tissue evidence="2">Callus</tissue>
    </source>
</reference>
<dbReference type="KEGG" id="gmx:102663707"/>
<evidence type="ECO:0000313" key="3">
    <source>
        <dbReference type="EnsemblPlants" id="KRH72681"/>
    </source>
</evidence>
<dbReference type="eggNOG" id="ENOG502RYD5">
    <property type="taxonomic scope" value="Eukaryota"/>
</dbReference>
<dbReference type="EnsemblPlants" id="KRH72681">
    <property type="protein sequence ID" value="KRH72681"/>
    <property type="gene ID" value="GLYMA_02G227100"/>
</dbReference>